<dbReference type="AlphaFoldDB" id="A0A4V2UIH5"/>
<accession>A0A4V2UIH5</accession>
<comment type="caution">
    <text evidence="1">The sequence shown here is derived from an EMBL/GenBank/DDBJ whole genome shotgun (WGS) entry which is preliminary data.</text>
</comment>
<evidence type="ECO:0000313" key="2">
    <source>
        <dbReference type="Proteomes" id="UP000295793"/>
    </source>
</evidence>
<proteinExistence type="predicted"/>
<protein>
    <submittedName>
        <fullName evidence="1">Uncharacterized protein</fullName>
    </submittedName>
</protein>
<name>A0A4V2UIH5_9GAMM</name>
<keyword evidence="2" id="KW-1185">Reference proteome</keyword>
<sequence>MKLKVFFALLLIALIVMILLGINPLELLVRAVSKIGELLRASIDTVDW</sequence>
<dbReference type="EMBL" id="SLZR01000027">
    <property type="protein sequence ID" value="TCS36140.1"/>
    <property type="molecule type" value="Genomic_DNA"/>
</dbReference>
<dbReference type="Proteomes" id="UP000295793">
    <property type="component" value="Unassembled WGS sequence"/>
</dbReference>
<gene>
    <name evidence="1" type="ORF">BCF53_12722</name>
</gene>
<evidence type="ECO:0000313" key="1">
    <source>
        <dbReference type="EMBL" id="TCS36140.1"/>
    </source>
</evidence>
<reference evidence="1 2" key="1">
    <citation type="submission" date="2019-03" db="EMBL/GenBank/DDBJ databases">
        <title>Genomic Encyclopedia of Archaeal and Bacterial Type Strains, Phase II (KMG-II): from individual species to whole genera.</title>
        <authorList>
            <person name="Goeker M."/>
        </authorList>
    </citation>
    <scope>NUCLEOTIDE SEQUENCE [LARGE SCALE GENOMIC DNA]</scope>
    <source>
        <strain evidence="1 2">DSM 15388</strain>
    </source>
</reference>
<organism evidence="1 2">
    <name type="scientific">Reinekea marinisedimentorum</name>
    <dbReference type="NCBI Taxonomy" id="230495"/>
    <lineage>
        <taxon>Bacteria</taxon>
        <taxon>Pseudomonadati</taxon>
        <taxon>Pseudomonadota</taxon>
        <taxon>Gammaproteobacteria</taxon>
        <taxon>Oceanospirillales</taxon>
        <taxon>Saccharospirillaceae</taxon>
        <taxon>Reinekea</taxon>
    </lineage>
</organism>